<evidence type="ECO:0000313" key="2">
    <source>
        <dbReference type="Proteomes" id="UP000807504"/>
    </source>
</evidence>
<reference evidence="1" key="1">
    <citation type="journal article" date="2020" name="bioRxiv">
        <title>Chromosome-level reference genome of the European wasp spider Argiope bruennichi: a resource for studies on range expansion and evolutionary adaptation.</title>
        <authorList>
            <person name="Sheffer M.M."/>
            <person name="Hoppe A."/>
            <person name="Krehenwinkel H."/>
            <person name="Uhl G."/>
            <person name="Kuss A.W."/>
            <person name="Jensen L."/>
            <person name="Jensen C."/>
            <person name="Gillespie R.G."/>
            <person name="Hoff K.J."/>
            <person name="Prost S."/>
        </authorList>
    </citation>
    <scope>NUCLEOTIDE SEQUENCE</scope>
</reference>
<comment type="caution">
    <text evidence="1">The sequence shown here is derived from an EMBL/GenBank/DDBJ whole genome shotgun (WGS) entry which is preliminary data.</text>
</comment>
<proteinExistence type="predicted"/>
<dbReference type="Proteomes" id="UP000807504">
    <property type="component" value="Unassembled WGS sequence"/>
</dbReference>
<dbReference type="EMBL" id="JABXBU010002227">
    <property type="protein sequence ID" value="KAF8773410.1"/>
    <property type="molecule type" value="Genomic_DNA"/>
</dbReference>
<gene>
    <name evidence="1" type="ORF">HNY73_016075</name>
</gene>
<sequence>MECPCPRGPELPLTAEFEELSGDSFVAIGTSTTIPDSVARTPLPDVTIYKAEIMPKLGFTSQLACIRFSIHLKESFKFKHP</sequence>
<keyword evidence="2" id="KW-1185">Reference proteome</keyword>
<dbReference type="AlphaFoldDB" id="A0A8T0EHW1"/>
<reference evidence="1" key="2">
    <citation type="submission" date="2020-06" db="EMBL/GenBank/DDBJ databases">
        <authorList>
            <person name="Sheffer M."/>
        </authorList>
    </citation>
    <scope>NUCLEOTIDE SEQUENCE</scope>
</reference>
<name>A0A8T0EHW1_ARGBR</name>
<protein>
    <submittedName>
        <fullName evidence="1">Uncharacterized protein</fullName>
    </submittedName>
</protein>
<organism evidence="1 2">
    <name type="scientific">Argiope bruennichi</name>
    <name type="common">Wasp spider</name>
    <name type="synonym">Aranea bruennichi</name>
    <dbReference type="NCBI Taxonomy" id="94029"/>
    <lineage>
        <taxon>Eukaryota</taxon>
        <taxon>Metazoa</taxon>
        <taxon>Ecdysozoa</taxon>
        <taxon>Arthropoda</taxon>
        <taxon>Chelicerata</taxon>
        <taxon>Arachnida</taxon>
        <taxon>Araneae</taxon>
        <taxon>Araneomorphae</taxon>
        <taxon>Entelegynae</taxon>
        <taxon>Araneoidea</taxon>
        <taxon>Araneidae</taxon>
        <taxon>Argiope</taxon>
    </lineage>
</organism>
<evidence type="ECO:0000313" key="1">
    <source>
        <dbReference type="EMBL" id="KAF8773410.1"/>
    </source>
</evidence>
<accession>A0A8T0EHW1</accession>